<name>A0A366GY01_9BURK</name>
<feature type="region of interest" description="Disordered" evidence="2">
    <location>
        <begin position="1"/>
        <end position="22"/>
    </location>
</feature>
<keyword evidence="4" id="KW-1185">Reference proteome</keyword>
<protein>
    <submittedName>
        <fullName evidence="3">Uncharacterized protein</fullName>
    </submittedName>
</protein>
<evidence type="ECO:0000313" key="3">
    <source>
        <dbReference type="EMBL" id="RBP33626.1"/>
    </source>
</evidence>
<feature type="coiled-coil region" evidence="1">
    <location>
        <begin position="48"/>
        <end position="149"/>
    </location>
</feature>
<evidence type="ECO:0000256" key="2">
    <source>
        <dbReference type="SAM" id="MobiDB-lite"/>
    </source>
</evidence>
<dbReference type="AlphaFoldDB" id="A0A366GY01"/>
<comment type="caution">
    <text evidence="3">The sequence shown here is derived from an EMBL/GenBank/DDBJ whole genome shotgun (WGS) entry which is preliminary data.</text>
</comment>
<dbReference type="Gene3D" id="1.10.287.950">
    <property type="entry name" value="Methyl-accepting chemotaxis protein"/>
    <property type="match status" value="1"/>
</dbReference>
<proteinExistence type="predicted"/>
<dbReference type="Proteomes" id="UP000253628">
    <property type="component" value="Unassembled WGS sequence"/>
</dbReference>
<evidence type="ECO:0000313" key="4">
    <source>
        <dbReference type="Proteomes" id="UP000253628"/>
    </source>
</evidence>
<gene>
    <name evidence="3" type="ORF">DFR37_12617</name>
</gene>
<keyword evidence="1" id="KW-0175">Coiled coil</keyword>
<evidence type="ECO:0000256" key="1">
    <source>
        <dbReference type="SAM" id="Coils"/>
    </source>
</evidence>
<dbReference type="EMBL" id="QNRQ01000026">
    <property type="protein sequence ID" value="RBP33626.1"/>
    <property type="molecule type" value="Genomic_DNA"/>
</dbReference>
<reference evidence="3 4" key="1">
    <citation type="submission" date="2018-06" db="EMBL/GenBank/DDBJ databases">
        <title>Genomic Encyclopedia of Type Strains, Phase IV (KMG-IV): sequencing the most valuable type-strain genomes for metagenomic binning, comparative biology and taxonomic classification.</title>
        <authorList>
            <person name="Goeker M."/>
        </authorList>
    </citation>
    <scope>NUCLEOTIDE SEQUENCE [LARGE SCALE GENOMIC DNA]</scope>
    <source>
        <strain evidence="3 4">DSM 25520</strain>
    </source>
</reference>
<accession>A0A366GY01</accession>
<sequence length="158" mass="17608">MAGLERVASSVRATQPSDDSFHQDALVRTLEAENERLRSHSDYLQRTVETLQANASEHALTIESLRTERDTYKSLLDEQANTVAELAAAVEKADAQVSASHRFALGRIEDSGAETRRIKEQLSLANAKIEELKKKVQDETAMSDTLRRALNAQRSKET</sequence>
<organism evidence="3 4">
    <name type="scientific">Eoetvoesiella caeni</name>
    <dbReference type="NCBI Taxonomy" id="645616"/>
    <lineage>
        <taxon>Bacteria</taxon>
        <taxon>Pseudomonadati</taxon>
        <taxon>Pseudomonadota</taxon>
        <taxon>Betaproteobacteria</taxon>
        <taxon>Burkholderiales</taxon>
        <taxon>Alcaligenaceae</taxon>
        <taxon>Eoetvoesiella</taxon>
    </lineage>
</organism>